<proteinExistence type="predicted"/>
<keyword evidence="2" id="KW-1185">Reference proteome</keyword>
<name>A0A484I7R3_9ARCH</name>
<dbReference type="Proteomes" id="UP000294299">
    <property type="component" value="Chromosome NFRAN"/>
</dbReference>
<protein>
    <submittedName>
        <fullName evidence="1">Uncharacterized protein</fullName>
    </submittedName>
</protein>
<accession>A0A484I7R3</accession>
<dbReference type="AlphaFoldDB" id="A0A484I7R3"/>
<reference evidence="1 2" key="1">
    <citation type="submission" date="2019-02" db="EMBL/GenBank/DDBJ databases">
        <authorList>
            <person name="Lehtovirta-Morley E L."/>
        </authorList>
    </citation>
    <scope>NUCLEOTIDE SEQUENCE [LARGE SCALE GENOMIC DNA]</scope>
    <source>
        <strain evidence="1">NFRAN1</strain>
    </source>
</reference>
<sequence>MVIAIVFDGDIPLHLHKDQIVYVYFYCNWPDVQNVKRGFIPLTLGLVLKPCLQN</sequence>
<evidence type="ECO:0000313" key="2">
    <source>
        <dbReference type="Proteomes" id="UP000294299"/>
    </source>
</evidence>
<gene>
    <name evidence="1" type="ORF">NFRAN_0471</name>
</gene>
<dbReference type="KEGG" id="nfn:NFRAN_0471"/>
<organism evidence="1 2">
    <name type="scientific">Candidatus Nitrosocosmicus franklandianus</name>
    <dbReference type="NCBI Taxonomy" id="1798806"/>
    <lineage>
        <taxon>Archaea</taxon>
        <taxon>Nitrososphaerota</taxon>
        <taxon>Nitrososphaeria</taxon>
        <taxon>Nitrososphaerales</taxon>
        <taxon>Nitrososphaeraceae</taxon>
        <taxon>Candidatus Nitrosocosmicus</taxon>
    </lineage>
</organism>
<dbReference type="EMBL" id="LR216287">
    <property type="protein sequence ID" value="VFJ12792.1"/>
    <property type="molecule type" value="Genomic_DNA"/>
</dbReference>
<evidence type="ECO:0000313" key="1">
    <source>
        <dbReference type="EMBL" id="VFJ12792.1"/>
    </source>
</evidence>